<dbReference type="AlphaFoldDB" id="A0A6G1JM67"/>
<protein>
    <submittedName>
        <fullName evidence="2">Uncharacterized protein</fullName>
    </submittedName>
</protein>
<evidence type="ECO:0000313" key="2">
    <source>
        <dbReference type="EMBL" id="KAF2691662.1"/>
    </source>
</evidence>
<gene>
    <name evidence="2" type="ORF">K458DRAFT_482399</name>
</gene>
<sequence>MPKTSQTARANPEFLGDVAQEDYTADASQAVDASDVLSLDHSNLASRVEPSSQEDSLTRDSNQTNDTIDDSNVESLKQKWADKIYAPAGYQLNAANVNFFGEMTRWTEVLEERNRQHSISDSKDQPDAVSAGEPTRTLLEASHPVSRARVHPDSPNESPTTDQDSKRLRTLPIQNTPMNVPATELSQGLWAQRQAQKRALIEGLVSNNVTRNVQFLNYIQRQEHRSTTPPSTQSFEAIGMPNTNSASTQSRGKIARRIHEYPAIPGEQHRNMPLANMQFLSGSPTSSRVRHPFHSSPSSAQSQQTQQNVNFLHGLPTQMWGIDDNLLPTSGN</sequence>
<proteinExistence type="predicted"/>
<reference evidence="2" key="1">
    <citation type="journal article" date="2020" name="Stud. Mycol.">
        <title>101 Dothideomycetes genomes: a test case for predicting lifestyles and emergence of pathogens.</title>
        <authorList>
            <person name="Haridas S."/>
            <person name="Albert R."/>
            <person name="Binder M."/>
            <person name="Bloem J."/>
            <person name="Labutti K."/>
            <person name="Salamov A."/>
            <person name="Andreopoulos B."/>
            <person name="Baker S."/>
            <person name="Barry K."/>
            <person name="Bills G."/>
            <person name="Bluhm B."/>
            <person name="Cannon C."/>
            <person name="Castanera R."/>
            <person name="Culley D."/>
            <person name="Daum C."/>
            <person name="Ezra D."/>
            <person name="Gonzalez J."/>
            <person name="Henrissat B."/>
            <person name="Kuo A."/>
            <person name="Liang C."/>
            <person name="Lipzen A."/>
            <person name="Lutzoni F."/>
            <person name="Magnuson J."/>
            <person name="Mondo S."/>
            <person name="Nolan M."/>
            <person name="Ohm R."/>
            <person name="Pangilinan J."/>
            <person name="Park H.-J."/>
            <person name="Ramirez L."/>
            <person name="Alfaro M."/>
            <person name="Sun H."/>
            <person name="Tritt A."/>
            <person name="Yoshinaga Y."/>
            <person name="Zwiers L.-H."/>
            <person name="Turgeon B."/>
            <person name="Goodwin S."/>
            <person name="Spatafora J."/>
            <person name="Crous P."/>
            <person name="Grigoriev I."/>
        </authorList>
    </citation>
    <scope>NUCLEOTIDE SEQUENCE</scope>
    <source>
        <strain evidence="2">CBS 122367</strain>
    </source>
</reference>
<feature type="compositionally biased region" description="Polar residues" evidence="1">
    <location>
        <begin position="227"/>
        <end position="251"/>
    </location>
</feature>
<feature type="region of interest" description="Disordered" evidence="1">
    <location>
        <begin position="139"/>
        <end position="168"/>
    </location>
</feature>
<feature type="compositionally biased region" description="Basic and acidic residues" evidence="1">
    <location>
        <begin position="114"/>
        <end position="126"/>
    </location>
</feature>
<organism evidence="2 3">
    <name type="scientific">Lentithecium fluviatile CBS 122367</name>
    <dbReference type="NCBI Taxonomy" id="1168545"/>
    <lineage>
        <taxon>Eukaryota</taxon>
        <taxon>Fungi</taxon>
        <taxon>Dikarya</taxon>
        <taxon>Ascomycota</taxon>
        <taxon>Pezizomycotina</taxon>
        <taxon>Dothideomycetes</taxon>
        <taxon>Pleosporomycetidae</taxon>
        <taxon>Pleosporales</taxon>
        <taxon>Massarineae</taxon>
        <taxon>Lentitheciaceae</taxon>
        <taxon>Lentithecium</taxon>
    </lineage>
</organism>
<keyword evidence="3" id="KW-1185">Reference proteome</keyword>
<feature type="region of interest" description="Disordered" evidence="1">
    <location>
        <begin position="281"/>
        <end position="305"/>
    </location>
</feature>
<accession>A0A6G1JM67</accession>
<feature type="region of interest" description="Disordered" evidence="1">
    <location>
        <begin position="223"/>
        <end position="251"/>
    </location>
</feature>
<feature type="region of interest" description="Disordered" evidence="1">
    <location>
        <begin position="44"/>
        <end position="71"/>
    </location>
</feature>
<feature type="compositionally biased region" description="Polar residues" evidence="1">
    <location>
        <begin position="44"/>
        <end position="66"/>
    </location>
</feature>
<evidence type="ECO:0000313" key="3">
    <source>
        <dbReference type="Proteomes" id="UP000799291"/>
    </source>
</evidence>
<feature type="compositionally biased region" description="Low complexity" evidence="1">
    <location>
        <begin position="295"/>
        <end position="305"/>
    </location>
</feature>
<feature type="region of interest" description="Disordered" evidence="1">
    <location>
        <begin position="114"/>
        <end position="133"/>
    </location>
</feature>
<dbReference type="EMBL" id="MU005569">
    <property type="protein sequence ID" value="KAF2691662.1"/>
    <property type="molecule type" value="Genomic_DNA"/>
</dbReference>
<name>A0A6G1JM67_9PLEO</name>
<dbReference type="Proteomes" id="UP000799291">
    <property type="component" value="Unassembled WGS sequence"/>
</dbReference>
<evidence type="ECO:0000256" key="1">
    <source>
        <dbReference type="SAM" id="MobiDB-lite"/>
    </source>
</evidence>